<proteinExistence type="predicted"/>
<comment type="caution">
    <text evidence="2">The sequence shown here is derived from an EMBL/GenBank/DDBJ whole genome shotgun (WGS) entry which is preliminary data.</text>
</comment>
<dbReference type="Proteomes" id="UP000712673">
    <property type="component" value="Unassembled WGS sequence"/>
</dbReference>
<protein>
    <submittedName>
        <fullName evidence="2">Uncharacterized protein</fullName>
    </submittedName>
</protein>
<organism evidence="2 3">
    <name type="scientific">Tectimicrobiota bacterium</name>
    <dbReference type="NCBI Taxonomy" id="2528274"/>
    <lineage>
        <taxon>Bacteria</taxon>
        <taxon>Pseudomonadati</taxon>
        <taxon>Nitrospinota/Tectimicrobiota group</taxon>
        <taxon>Candidatus Tectimicrobiota</taxon>
    </lineage>
</organism>
<evidence type="ECO:0000313" key="2">
    <source>
        <dbReference type="EMBL" id="MBM3222550.1"/>
    </source>
</evidence>
<accession>A0A937VZK9</accession>
<reference evidence="2" key="1">
    <citation type="submission" date="2019-03" db="EMBL/GenBank/DDBJ databases">
        <title>Lake Tanganyika Metagenome-Assembled Genomes (MAGs).</title>
        <authorList>
            <person name="Tran P."/>
        </authorList>
    </citation>
    <scope>NUCLEOTIDE SEQUENCE</scope>
    <source>
        <strain evidence="2">K_DeepCast_65m_m2_066</strain>
    </source>
</reference>
<keyword evidence="1" id="KW-1133">Transmembrane helix</keyword>
<feature type="transmembrane region" description="Helical" evidence="1">
    <location>
        <begin position="44"/>
        <end position="63"/>
    </location>
</feature>
<name>A0A937VZK9_UNCTE</name>
<gene>
    <name evidence="2" type="ORF">FJZ47_01920</name>
</gene>
<evidence type="ECO:0000313" key="3">
    <source>
        <dbReference type="Proteomes" id="UP000712673"/>
    </source>
</evidence>
<dbReference type="EMBL" id="VGLS01000030">
    <property type="protein sequence ID" value="MBM3222550.1"/>
    <property type="molecule type" value="Genomic_DNA"/>
</dbReference>
<dbReference type="AlphaFoldDB" id="A0A937VZK9"/>
<feature type="transmembrane region" description="Helical" evidence="1">
    <location>
        <begin position="21"/>
        <end position="38"/>
    </location>
</feature>
<keyword evidence="1" id="KW-0472">Membrane</keyword>
<evidence type="ECO:0000256" key="1">
    <source>
        <dbReference type="SAM" id="Phobius"/>
    </source>
</evidence>
<keyword evidence="1" id="KW-0812">Transmembrane</keyword>
<sequence>MTPRPQRPVGIRLVIYWCGRMLQLLGLLLIWWALLLLAGTAMLYWSLAAALLFYAGWGCTTWATRPQNAGP</sequence>